<feature type="signal peptide" evidence="1">
    <location>
        <begin position="1"/>
        <end position="24"/>
    </location>
</feature>
<evidence type="ECO:0000256" key="1">
    <source>
        <dbReference type="SAM" id="SignalP"/>
    </source>
</evidence>
<evidence type="ECO:0000313" key="3">
    <source>
        <dbReference type="EMBL" id="PXA04411.1"/>
    </source>
</evidence>
<feature type="domain" description="PDZ" evidence="2">
    <location>
        <begin position="38"/>
        <end position="101"/>
    </location>
</feature>
<proteinExistence type="predicted"/>
<reference evidence="3 4" key="1">
    <citation type="submission" date="2018-05" db="EMBL/GenBank/DDBJ databases">
        <title>Coraliomargarita sinensis sp. nov., isolated from a marine solar saltern.</title>
        <authorList>
            <person name="Zhou L.Y."/>
        </authorList>
    </citation>
    <scope>NUCLEOTIDE SEQUENCE [LARGE SCALE GENOMIC DNA]</scope>
    <source>
        <strain evidence="3 4">WN38</strain>
    </source>
</reference>
<protein>
    <recommendedName>
        <fullName evidence="2">PDZ domain-containing protein</fullName>
    </recommendedName>
</protein>
<dbReference type="EMBL" id="QHJQ01000004">
    <property type="protein sequence ID" value="PXA04411.1"/>
    <property type="molecule type" value="Genomic_DNA"/>
</dbReference>
<dbReference type="RefSeq" id="WP_110130863.1">
    <property type="nucleotide sequence ID" value="NZ_QHJQ01000004.1"/>
</dbReference>
<dbReference type="PROSITE" id="PS50106">
    <property type="entry name" value="PDZ"/>
    <property type="match status" value="1"/>
</dbReference>
<dbReference type="Gene3D" id="2.60.40.3440">
    <property type="match status" value="1"/>
</dbReference>
<dbReference type="AlphaFoldDB" id="A0A317ZLZ7"/>
<dbReference type="Pfam" id="PF17963">
    <property type="entry name" value="Big_9"/>
    <property type="match status" value="1"/>
</dbReference>
<dbReference type="InterPro" id="IPR036034">
    <property type="entry name" value="PDZ_sf"/>
</dbReference>
<keyword evidence="4" id="KW-1185">Reference proteome</keyword>
<accession>A0A317ZLZ7</accession>
<comment type="caution">
    <text evidence="3">The sequence shown here is derived from an EMBL/GenBank/DDBJ whole genome shotgun (WGS) entry which is preliminary data.</text>
</comment>
<dbReference type="SUPFAM" id="SSF50156">
    <property type="entry name" value="PDZ domain-like"/>
    <property type="match status" value="1"/>
</dbReference>
<evidence type="ECO:0000259" key="2">
    <source>
        <dbReference type="PROSITE" id="PS50106"/>
    </source>
</evidence>
<gene>
    <name evidence="3" type="ORF">DDZ13_07725</name>
</gene>
<dbReference type="Gene3D" id="2.30.42.10">
    <property type="match status" value="1"/>
</dbReference>
<keyword evidence="1" id="KW-0732">Signal</keyword>
<dbReference type="InterPro" id="IPR001478">
    <property type="entry name" value="PDZ"/>
</dbReference>
<dbReference type="OrthoDB" id="5524160at2"/>
<feature type="chain" id="PRO_5016447614" description="PDZ domain-containing protein" evidence="1">
    <location>
        <begin position="25"/>
        <end position="1261"/>
    </location>
</feature>
<sequence>MKSLFITRFLFLLTLFSLLLPTRAEDGPKQPIPDLTQGGELTRKNERQIGPVGLHCAAWRARQRTQEGKFVRQILVKKVEEGSPADGVLEVGDVILGADGTGAKEVPLLPLGQYVWIPMANAINEAEARNPAILNLLIWRKGETRTVPIQLEYLGRYSATAPYNCPKSRNVLRKGIAALARQEKVDSVGFGILCLLAANDPTNPDNDKHQALARKWAHEIKIGDDGAWHSGAKLISLAEYYMATKDKSIFPKLVELAERHARGVSWFGTTGHDFCEQLPSGGNGRIGGYGPINCSSALGYLGLSLAREAGVKSEIVEKSHRVQEIYFGHHAFKGTPPYGEHSYGIIDGLGDYNGKCAMPALALSLEKDQADKAKFFARKAALSTDGKRGYAHGGPFFGQMFHPLGADVVGPAAANLQFREIRWHLDLKRSWDHSRIYDARSNPYEDFSYWATAMLAYALPLKQLVITGRDRDPELELSREEFRELLMAKKLDPAQATDAQLIAAIPGFQGMMRHKIANELSGRILAKSDPSEAAALIDQLLAIVLDESAPILARVGSCAVLMRVKQKAKGPVKSMKNEEVARGMVSLLQHDTAYIRFAAVKVLGALDRSEAREHLDAVMEAIVAIERPTFPVDEEDPLQWSHALMSILIADIINDTGLEGVDRSKLIPAVRSMLRTPSGMARAESAQMLNKLDKQETLAVADLVVDNIETPPPADSMFGRGAPPAAQQALSKHLFQEALLLGMTHDATAAIKKKVPQKFGKAAMGMGSTYDLMNKVGELLLIDTVDVRELVDVIQNGEAPEEVDKLMVINDVKVEHEALKLPDDKTRIVVDATNYGVRDEEKTIYTWRKLYGAGEVTFTPNASAGAKAMTITFTGKKPGKYAFEVEMTDSLGLSVVREVIHVDLYNAAGKMPANQPPQAVERHCEVRPGEPMTFTLTGSDPDGDALGYVIKKQPEHGRLTDVNGRDIENRIAIDAPLVYTANFGFNGFDHLEYIVMDGQGKSATGKLGFKVSDEDVGVAVYEPFNYPAGVLDGKEGGGSFGFVGPWIVGKEGGSDHYKVSVSAHKVTQTPSIQYSSLPASGGHMVGHRHRSATRKLDPQVLAKHKLLDDGGELWFSLMMVRPEVSFALSGADTSIGFSGDARKRTIFATFNGERTGENRNPWSRSQDLRFSKTAPHMIVGHFTWGKSGADPDKMEIHRVYDAPIYGPMLLETPVCVVEEAFDQSALDTLYLFVDGVTAETADEIRIGPTLSSVMVGTVPLD</sequence>
<organism evidence="3 4">
    <name type="scientific">Coraliomargarita sinensis</name>
    <dbReference type="NCBI Taxonomy" id="2174842"/>
    <lineage>
        <taxon>Bacteria</taxon>
        <taxon>Pseudomonadati</taxon>
        <taxon>Verrucomicrobiota</taxon>
        <taxon>Opitutia</taxon>
        <taxon>Puniceicoccales</taxon>
        <taxon>Coraliomargaritaceae</taxon>
        <taxon>Coraliomargarita</taxon>
    </lineage>
</organism>
<dbReference type="InParanoid" id="A0A317ZLZ7"/>
<dbReference type="Pfam" id="PF19805">
    <property type="entry name" value="DUF6288"/>
    <property type="match status" value="1"/>
</dbReference>
<name>A0A317ZLZ7_9BACT</name>
<dbReference type="InterPro" id="IPR046255">
    <property type="entry name" value="DUF6288"/>
</dbReference>
<evidence type="ECO:0000313" key="4">
    <source>
        <dbReference type="Proteomes" id="UP000247099"/>
    </source>
</evidence>
<dbReference type="SUPFAM" id="SSF48371">
    <property type="entry name" value="ARM repeat"/>
    <property type="match status" value="1"/>
</dbReference>
<dbReference type="InterPro" id="IPR016024">
    <property type="entry name" value="ARM-type_fold"/>
</dbReference>
<dbReference type="Proteomes" id="UP000247099">
    <property type="component" value="Unassembled WGS sequence"/>
</dbReference>